<protein>
    <submittedName>
        <fullName evidence="1">Uncharacterized protein</fullName>
    </submittedName>
</protein>
<reference evidence="1 2" key="1">
    <citation type="submission" date="2015-07" db="EMBL/GenBank/DDBJ databases">
        <title>A draft genome sequence of Mycobacterium wolinskyi.</title>
        <authorList>
            <person name="de Man T.J."/>
            <person name="Perry K.A."/>
            <person name="Coulliette A.D."/>
            <person name="Jensen B."/>
            <person name="Toney N.C."/>
            <person name="Limbago B.M."/>
            <person name="Noble-Wang J."/>
        </authorList>
    </citation>
    <scope>NUCLEOTIDE SEQUENCE [LARGE SCALE GENOMIC DNA]</scope>
    <source>
        <strain evidence="1 2">CDC_01</strain>
    </source>
</reference>
<dbReference type="Proteomes" id="UP000070612">
    <property type="component" value="Unassembled WGS sequence"/>
</dbReference>
<keyword evidence="2" id="KW-1185">Reference proteome</keyword>
<dbReference type="PATRIC" id="fig|59750.3.peg.1015"/>
<organism evidence="1 2">
    <name type="scientific">Mycolicibacterium wolinskyi</name>
    <dbReference type="NCBI Taxonomy" id="59750"/>
    <lineage>
        <taxon>Bacteria</taxon>
        <taxon>Bacillati</taxon>
        <taxon>Actinomycetota</taxon>
        <taxon>Actinomycetes</taxon>
        <taxon>Mycobacteriales</taxon>
        <taxon>Mycobacteriaceae</taxon>
        <taxon>Mycolicibacterium</taxon>
    </lineage>
</organism>
<evidence type="ECO:0000313" key="2">
    <source>
        <dbReference type="Proteomes" id="UP000070612"/>
    </source>
</evidence>
<name>A0A132PL75_9MYCO</name>
<evidence type="ECO:0000313" key="1">
    <source>
        <dbReference type="EMBL" id="KWX22937.1"/>
    </source>
</evidence>
<gene>
    <name evidence="1" type="ORF">AFM11_18285</name>
</gene>
<comment type="caution">
    <text evidence="1">The sequence shown here is derived from an EMBL/GenBank/DDBJ whole genome shotgun (WGS) entry which is preliminary data.</text>
</comment>
<proteinExistence type="predicted"/>
<sequence>MGDWAPFHRLEQAAPPYLRDAEMALETVRGVVDLDTIQTFALDRYIKKHDWGRALYQEIVLTDGQLLIVWIGDDVLADDDDHNPGLPLLQSQIRAIPLSWIYDISIDTHYQTLDGQRSLYSVEVRLYLAVHDYAKRVRGTKRTEIYTEQLLLAKSVTDGGHDQMLRLIEFGRALANLVRPAAEARHAP</sequence>
<accession>A0A132PL75</accession>
<dbReference type="AlphaFoldDB" id="A0A132PL75"/>
<dbReference type="EMBL" id="LGTW01000011">
    <property type="protein sequence ID" value="KWX22937.1"/>
    <property type="molecule type" value="Genomic_DNA"/>
</dbReference>